<reference evidence="4" key="1">
    <citation type="submission" date="2025-08" db="UniProtKB">
        <authorList>
            <consortium name="RefSeq"/>
        </authorList>
    </citation>
    <scope>IDENTIFICATION</scope>
    <source>
        <strain evidence="4">Airmid</strain>
    </source>
</reference>
<dbReference type="KEGG" id="dpte:113795782"/>
<feature type="chain" id="PRO_5028259647" evidence="2">
    <location>
        <begin position="20"/>
        <end position="419"/>
    </location>
</feature>
<keyword evidence="2" id="KW-0732">Signal</keyword>
<dbReference type="AlphaFoldDB" id="A0A6P6YB10"/>
<name>A0A6P6YB10_DERPT</name>
<dbReference type="InParanoid" id="A0A6P6YB10"/>
<keyword evidence="1" id="KW-0812">Transmembrane</keyword>
<keyword evidence="3" id="KW-1185">Reference proteome</keyword>
<evidence type="ECO:0000256" key="2">
    <source>
        <dbReference type="SAM" id="SignalP"/>
    </source>
</evidence>
<dbReference type="OrthoDB" id="6508362at2759"/>
<protein>
    <submittedName>
        <fullName evidence="4">Uncharacterized protein LOC113795782</fullName>
    </submittedName>
</protein>
<evidence type="ECO:0000313" key="3">
    <source>
        <dbReference type="Proteomes" id="UP000515146"/>
    </source>
</evidence>
<dbReference type="Proteomes" id="UP000515146">
    <property type="component" value="Unplaced"/>
</dbReference>
<dbReference type="RefSeq" id="XP_027201804.1">
    <property type="nucleotide sequence ID" value="XM_027346003.1"/>
</dbReference>
<sequence length="419" mass="47286">MSIACNVAVLIILMVQIETIQMTTNSTGKDQICESLRDNNGNKLNLLTVGKTPERLLLITKDLFVYDVAADSMDSALDKLYLRSKPMPLEEKYPTFYSHQLFKQAKDVIFNAWVISDMEGDWICITVRVSTGRDGVNYNIKLDEVALGWKYFENPEEVLLSTQQPCKFYSVRHNDGGLKIQIYGCSGNSIRKKNAIGPLEHVFFKICFDQSKTKIMIDRSCGSGTPVQWPVLNGFVSGEKFYLFSDRSIYVFPESAYNQRGQPVEFKQRSYDSFFNCPGIIIPSTLSKSYFYWIIGAIILLLLILMIILWCILVAQRRRQQAQPSYAKTGRSGMRGGLNVSKMSANIATARSRNSLTQAPKLNRFSSKNISCKNISHASQTALSAGSAHLTARTGLNRVSNTFQNRLKRLTTRIQSSRH</sequence>
<evidence type="ECO:0000313" key="4">
    <source>
        <dbReference type="RefSeq" id="XP_027201804.1"/>
    </source>
</evidence>
<keyword evidence="1" id="KW-0472">Membrane</keyword>
<organism evidence="3 4">
    <name type="scientific">Dermatophagoides pteronyssinus</name>
    <name type="common">European house dust mite</name>
    <dbReference type="NCBI Taxonomy" id="6956"/>
    <lineage>
        <taxon>Eukaryota</taxon>
        <taxon>Metazoa</taxon>
        <taxon>Ecdysozoa</taxon>
        <taxon>Arthropoda</taxon>
        <taxon>Chelicerata</taxon>
        <taxon>Arachnida</taxon>
        <taxon>Acari</taxon>
        <taxon>Acariformes</taxon>
        <taxon>Sarcoptiformes</taxon>
        <taxon>Astigmata</taxon>
        <taxon>Psoroptidia</taxon>
        <taxon>Analgoidea</taxon>
        <taxon>Pyroglyphidae</taxon>
        <taxon>Dermatophagoidinae</taxon>
        <taxon>Dermatophagoides</taxon>
    </lineage>
</organism>
<dbReference type="OMA" id="CKNISHA"/>
<proteinExistence type="predicted"/>
<accession>A0A6P6YB10</accession>
<feature type="transmembrane region" description="Helical" evidence="1">
    <location>
        <begin position="290"/>
        <end position="315"/>
    </location>
</feature>
<keyword evidence="1" id="KW-1133">Transmembrane helix</keyword>
<evidence type="ECO:0000256" key="1">
    <source>
        <dbReference type="SAM" id="Phobius"/>
    </source>
</evidence>
<gene>
    <name evidence="4" type="primary">LOC113795782</name>
</gene>
<feature type="signal peptide" evidence="2">
    <location>
        <begin position="1"/>
        <end position="19"/>
    </location>
</feature>